<proteinExistence type="predicted"/>
<evidence type="ECO:0000313" key="1">
    <source>
        <dbReference type="EMBL" id="RNA02535.1"/>
    </source>
</evidence>
<dbReference type="EMBL" id="REGN01008843">
    <property type="protein sequence ID" value="RNA02535.1"/>
    <property type="molecule type" value="Genomic_DNA"/>
</dbReference>
<evidence type="ECO:0000313" key="2">
    <source>
        <dbReference type="Proteomes" id="UP000276133"/>
    </source>
</evidence>
<dbReference type="AlphaFoldDB" id="A0A3M7PUV3"/>
<comment type="caution">
    <text evidence="1">The sequence shown here is derived from an EMBL/GenBank/DDBJ whole genome shotgun (WGS) entry which is preliminary data.</text>
</comment>
<name>A0A3M7PUV3_BRAPC</name>
<reference evidence="1 2" key="1">
    <citation type="journal article" date="2018" name="Sci. Rep.">
        <title>Genomic signatures of local adaptation to the degree of environmental predictability in rotifers.</title>
        <authorList>
            <person name="Franch-Gras L."/>
            <person name="Hahn C."/>
            <person name="Garcia-Roger E.M."/>
            <person name="Carmona M.J."/>
            <person name="Serra M."/>
            <person name="Gomez A."/>
        </authorList>
    </citation>
    <scope>NUCLEOTIDE SEQUENCE [LARGE SCALE GENOMIC DNA]</scope>
    <source>
        <strain evidence="1">HYR1</strain>
    </source>
</reference>
<gene>
    <name evidence="1" type="ORF">BpHYR1_023192</name>
</gene>
<accession>A0A3M7PUV3</accession>
<protein>
    <submittedName>
        <fullName evidence="1">Uncharacterized protein</fullName>
    </submittedName>
</protein>
<keyword evidence="2" id="KW-1185">Reference proteome</keyword>
<sequence>MIDSSLDKINKICTCIPQYSSLSVLIVKELSTLNKAIQIFFQNEFTNDLNEYLALLVAHESRKSFMKKKFIKGNDYFKNKVEKRKLI</sequence>
<dbReference type="Proteomes" id="UP000276133">
    <property type="component" value="Unassembled WGS sequence"/>
</dbReference>
<organism evidence="1 2">
    <name type="scientific">Brachionus plicatilis</name>
    <name type="common">Marine rotifer</name>
    <name type="synonym">Brachionus muelleri</name>
    <dbReference type="NCBI Taxonomy" id="10195"/>
    <lineage>
        <taxon>Eukaryota</taxon>
        <taxon>Metazoa</taxon>
        <taxon>Spiralia</taxon>
        <taxon>Gnathifera</taxon>
        <taxon>Rotifera</taxon>
        <taxon>Eurotatoria</taxon>
        <taxon>Monogononta</taxon>
        <taxon>Pseudotrocha</taxon>
        <taxon>Ploima</taxon>
        <taxon>Brachionidae</taxon>
        <taxon>Brachionus</taxon>
    </lineage>
</organism>